<organism evidence="1 2">
    <name type="scientific">Floccifex porci</name>
    <dbReference type="NCBI Taxonomy" id="2606629"/>
    <lineage>
        <taxon>Bacteria</taxon>
        <taxon>Bacillati</taxon>
        <taxon>Bacillota</taxon>
        <taxon>Erysipelotrichia</taxon>
        <taxon>Erysipelotrichales</taxon>
        <taxon>Erysipelotrichaceae</taxon>
        <taxon>Floccifex</taxon>
    </lineage>
</organism>
<gene>
    <name evidence="1" type="ORF">FYJ50_00860</name>
</gene>
<dbReference type="InterPro" id="IPR000801">
    <property type="entry name" value="Esterase-like"/>
</dbReference>
<dbReference type="PANTHER" id="PTHR48098:SF6">
    <property type="entry name" value="FERRI-BACILLIBACTIN ESTERASE BESA"/>
    <property type="match status" value="1"/>
</dbReference>
<dbReference type="GO" id="GO:0016787">
    <property type="term" value="F:hydrolase activity"/>
    <property type="evidence" value="ECO:0007669"/>
    <property type="project" value="UniProtKB-KW"/>
</dbReference>
<sequence>MIKKFSMHMSAFNEDRMIHMYIPDNYQDSGIQYPVLYMFDGQNLFLDEDATFHQSWNLADAIIEKNLDIIVVGQECSHDGNNRLNEYGPYPFADFDAKECFDGFGDITMDFFVNELKPYIDEHFPTNPDRDATWIGGSSCGGLMALYAHMVYSDIYSKSLVISPFVSPVEDYLYLEAFYTEMKDINKIYMSWGALEDGKHEFVKETKICTNLVNLLQEKGVQFHLNVKPYGHHCELDWAKECFEFLDFLFDE</sequence>
<keyword evidence="2" id="KW-1185">Reference proteome</keyword>
<dbReference type="Pfam" id="PF00756">
    <property type="entry name" value="Esterase"/>
    <property type="match status" value="1"/>
</dbReference>
<comment type="caution">
    <text evidence="1">The sequence shown here is derived from an EMBL/GenBank/DDBJ whole genome shotgun (WGS) entry which is preliminary data.</text>
</comment>
<dbReference type="RefSeq" id="WP_276983610.1">
    <property type="nucleotide sequence ID" value="NZ_JAQYTQ010000048.1"/>
</dbReference>
<dbReference type="EMBL" id="VUMM01000001">
    <property type="protein sequence ID" value="MSS00679.1"/>
    <property type="molecule type" value="Genomic_DNA"/>
</dbReference>
<dbReference type="Proteomes" id="UP000470082">
    <property type="component" value="Unassembled WGS sequence"/>
</dbReference>
<keyword evidence="1" id="KW-0378">Hydrolase</keyword>
<dbReference type="InterPro" id="IPR029058">
    <property type="entry name" value="AB_hydrolase_fold"/>
</dbReference>
<name>A0A7X2T2N3_9FIRM</name>
<dbReference type="SUPFAM" id="SSF53474">
    <property type="entry name" value="alpha/beta-Hydrolases"/>
    <property type="match status" value="1"/>
</dbReference>
<proteinExistence type="predicted"/>
<dbReference type="Gene3D" id="3.40.50.1820">
    <property type="entry name" value="alpha/beta hydrolase"/>
    <property type="match status" value="1"/>
</dbReference>
<evidence type="ECO:0000313" key="1">
    <source>
        <dbReference type="EMBL" id="MSS00679.1"/>
    </source>
</evidence>
<evidence type="ECO:0000313" key="2">
    <source>
        <dbReference type="Proteomes" id="UP000470082"/>
    </source>
</evidence>
<accession>A0A7X2T2N3</accession>
<dbReference type="InterPro" id="IPR050583">
    <property type="entry name" value="Mycobacterial_A85_antigen"/>
</dbReference>
<protein>
    <submittedName>
        <fullName evidence="1">Alpha/beta hydrolase</fullName>
    </submittedName>
</protein>
<dbReference type="AlphaFoldDB" id="A0A7X2T2N3"/>
<dbReference type="PANTHER" id="PTHR48098">
    <property type="entry name" value="ENTEROCHELIN ESTERASE-RELATED"/>
    <property type="match status" value="1"/>
</dbReference>
<reference evidence="1 2" key="1">
    <citation type="submission" date="2019-08" db="EMBL/GenBank/DDBJ databases">
        <title>In-depth cultivation of the pig gut microbiome towards novel bacterial diversity and tailored functional studies.</title>
        <authorList>
            <person name="Wylensek D."/>
            <person name="Hitch T.C.A."/>
            <person name="Clavel T."/>
        </authorList>
    </citation>
    <scope>NUCLEOTIDE SEQUENCE [LARGE SCALE GENOMIC DNA]</scope>
    <source>
        <strain evidence="1 2">LKV-178-WT-2G</strain>
    </source>
</reference>